<dbReference type="Pfam" id="PF00148">
    <property type="entry name" value="Oxidored_nitro"/>
    <property type="match status" value="1"/>
</dbReference>
<reference evidence="6" key="1">
    <citation type="submission" date="2017-06" db="EMBL/GenBank/DDBJ databases">
        <authorList>
            <person name="Varghese N."/>
            <person name="Submissions S."/>
        </authorList>
    </citation>
    <scope>NUCLEOTIDE SEQUENCE [LARGE SCALE GENOMIC DNA]</scope>
    <source>
        <strain evidence="6">DSM 137</strain>
    </source>
</reference>
<evidence type="ECO:0000256" key="3">
    <source>
        <dbReference type="RuleBase" id="RU004021"/>
    </source>
</evidence>
<proteinExistence type="inferred from homology"/>
<dbReference type="InterPro" id="IPR000318">
    <property type="entry name" value="Nase_comp1_CS"/>
</dbReference>
<evidence type="ECO:0000313" key="6">
    <source>
        <dbReference type="Proteomes" id="UP000198418"/>
    </source>
</evidence>
<comment type="similarity">
    <text evidence="1 3">Belongs to the NifD/NifK/NifE/NifN family.</text>
</comment>
<dbReference type="OrthoDB" id="9800746at2"/>
<sequence length="462" mass="51480">MGCEITTRDRAGVINPMYDCQPAGAQYAGIGLKDAIPLVHGGQGCSMFVRLLFAQHFKENFDVASTSLHEDSAVFGGHMRIQEGLLTLARRYPKLRIIPVITTCSTEVIGDDVEGNIKYAKDQIEKEFPGREIYIYAVHTPSFKSSQVGGYTECMLSTWKDIAKQKAEPTGKVNIFPGWVNPGDVVLLKHYLKEFGVEGDIFMDTEDFDSPMLPDKSIHTHGRTSVEDIKASTGALASISLARYEAASTVDYLKNSFGVPGHQISAPYGIANTDALLQKISEITGKPIPDSLVHERGIALDALQDLAHMFFANKKVALFGHPDLVIGLAEFCMEVELEPTLLLLGDDNTRYKKDPRILAMKDKVAWDMEVVCNADLWELEKRVKDPAKKFDLILGHSKGRYVAIDAKIPMARVGFPTFDRAGLYRHPTMGYRGAMLLGEQIANAMFTHMEYTREREWLLNTW</sequence>
<protein>
    <submittedName>
        <fullName evidence="5">V-nitrogenase VFe protein subunit VnfK</fullName>
    </submittedName>
</protein>
<keyword evidence="6" id="KW-1185">Reference proteome</keyword>
<gene>
    <name evidence="5" type="ORF">SAMN06265338_103249</name>
</gene>
<name>A0A212RC02_RHOAC</name>
<dbReference type="GO" id="GO:0016163">
    <property type="term" value="F:nitrogenase activity"/>
    <property type="evidence" value="ECO:0007669"/>
    <property type="project" value="InterPro"/>
</dbReference>
<evidence type="ECO:0000313" key="5">
    <source>
        <dbReference type="EMBL" id="SNB69585.1"/>
    </source>
</evidence>
<dbReference type="PANTHER" id="PTHR33712">
    <property type="entry name" value="LIGHT-INDEPENDENT PROTOCHLOROPHYLLIDE REDUCTASE SUBUNIT B"/>
    <property type="match status" value="1"/>
</dbReference>
<dbReference type="InterPro" id="IPR050152">
    <property type="entry name" value="ChlB/BchB/BchZ"/>
</dbReference>
<accession>A0A212RC02</accession>
<dbReference type="RefSeq" id="WP_088520366.1">
    <property type="nucleotide sequence ID" value="NZ_FYDG01000003.1"/>
</dbReference>
<dbReference type="Proteomes" id="UP000198418">
    <property type="component" value="Unassembled WGS sequence"/>
</dbReference>
<dbReference type="SUPFAM" id="SSF53807">
    <property type="entry name" value="Helical backbone' metal receptor"/>
    <property type="match status" value="1"/>
</dbReference>
<dbReference type="Gene3D" id="1.20.89.10">
    <property type="entry name" value="Nitrogenase Molybdenum-iron Protein, subunit B, domain 4"/>
    <property type="match status" value="1"/>
</dbReference>
<dbReference type="Gene3D" id="3.40.50.1980">
    <property type="entry name" value="Nitrogenase molybdenum iron protein domain"/>
    <property type="match status" value="3"/>
</dbReference>
<feature type="domain" description="Nitrogenase/oxidoreductase component 1" evidence="4">
    <location>
        <begin position="20"/>
        <end position="445"/>
    </location>
</feature>
<dbReference type="PROSITE" id="PS00699">
    <property type="entry name" value="NITROGENASE_1_1"/>
    <property type="match status" value="1"/>
</dbReference>
<keyword evidence="2 3" id="KW-0535">Nitrogen fixation</keyword>
<organism evidence="5 6">
    <name type="scientific">Rhodoblastus acidophilus</name>
    <name type="common">Rhodopseudomonas acidophila</name>
    <dbReference type="NCBI Taxonomy" id="1074"/>
    <lineage>
        <taxon>Bacteria</taxon>
        <taxon>Pseudomonadati</taxon>
        <taxon>Pseudomonadota</taxon>
        <taxon>Alphaproteobacteria</taxon>
        <taxon>Hyphomicrobiales</taxon>
        <taxon>Rhodoblastaceae</taxon>
        <taxon>Rhodoblastus</taxon>
    </lineage>
</organism>
<evidence type="ECO:0000256" key="2">
    <source>
        <dbReference type="ARBA" id="ARBA00023231"/>
    </source>
</evidence>
<dbReference type="InterPro" id="IPR000510">
    <property type="entry name" value="Nase/OxRdtase_comp1"/>
</dbReference>
<evidence type="ECO:0000259" key="4">
    <source>
        <dbReference type="Pfam" id="PF00148"/>
    </source>
</evidence>
<evidence type="ECO:0000256" key="1">
    <source>
        <dbReference type="ARBA" id="ARBA00011002"/>
    </source>
</evidence>
<dbReference type="EMBL" id="FYDG01000003">
    <property type="protein sequence ID" value="SNB69585.1"/>
    <property type="molecule type" value="Genomic_DNA"/>
</dbReference>
<dbReference type="AlphaFoldDB" id="A0A212RC02"/>
<dbReference type="PANTHER" id="PTHR33712:SF7">
    <property type="entry name" value="LIGHT-INDEPENDENT PROTOCHLOROPHYLLIDE REDUCTASE SUBUNIT B"/>
    <property type="match status" value="1"/>
</dbReference>